<dbReference type="EMBL" id="CP097899">
    <property type="protein sequence ID" value="URN96577.1"/>
    <property type="molecule type" value="Genomic_DNA"/>
</dbReference>
<evidence type="ECO:0000313" key="5">
    <source>
        <dbReference type="Proteomes" id="UP001056756"/>
    </source>
</evidence>
<proteinExistence type="predicted"/>
<feature type="domain" description="LTD" evidence="3">
    <location>
        <begin position="28"/>
        <end position="159"/>
    </location>
</feature>
<dbReference type="GO" id="GO:0016787">
    <property type="term" value="F:hydrolase activity"/>
    <property type="evidence" value="ECO:0007669"/>
    <property type="project" value="InterPro"/>
</dbReference>
<feature type="region of interest" description="Disordered" evidence="1">
    <location>
        <begin position="1464"/>
        <end position="1488"/>
    </location>
</feature>
<feature type="domain" description="LTD" evidence="3">
    <location>
        <begin position="326"/>
        <end position="462"/>
    </location>
</feature>
<dbReference type="Gene3D" id="3.60.21.10">
    <property type="match status" value="1"/>
</dbReference>
<evidence type="ECO:0000256" key="1">
    <source>
        <dbReference type="SAM" id="MobiDB-lite"/>
    </source>
</evidence>
<dbReference type="InterPro" id="IPR001322">
    <property type="entry name" value="Lamin_tail_dom"/>
</dbReference>
<feature type="domain" description="SLH" evidence="2">
    <location>
        <begin position="1661"/>
        <end position="1720"/>
    </location>
</feature>
<dbReference type="InterPro" id="IPR051918">
    <property type="entry name" value="STPP_CPPED1"/>
</dbReference>
<organism evidence="4 5">
    <name type="scientific">Candidatus Pristimantibacillus lignocellulolyticus</name>
    <dbReference type="NCBI Taxonomy" id="2994561"/>
    <lineage>
        <taxon>Bacteria</taxon>
        <taxon>Bacillati</taxon>
        <taxon>Bacillota</taxon>
        <taxon>Bacilli</taxon>
        <taxon>Bacillales</taxon>
        <taxon>Paenibacillaceae</taxon>
        <taxon>Candidatus Pristimantibacillus</taxon>
    </lineage>
</organism>
<dbReference type="KEGG" id="plig:NAG76_10285"/>
<dbReference type="PANTHER" id="PTHR43143:SF5">
    <property type="entry name" value="SECRETED PROTEIN"/>
    <property type="match status" value="1"/>
</dbReference>
<dbReference type="SUPFAM" id="SSF56300">
    <property type="entry name" value="Metallo-dependent phosphatases"/>
    <property type="match status" value="1"/>
</dbReference>
<reference evidence="4" key="1">
    <citation type="submission" date="2022-05" db="EMBL/GenBank/DDBJ databases">
        <title>Novel bacterial taxa in a minimal lignocellulolytic consortium and its capacity to transform plastics disclosed by genome-resolved metagenomics.</title>
        <authorList>
            <person name="Rodriguez C.A.D."/>
            <person name="Diaz-Garcia L."/>
            <person name="Herrera K."/>
            <person name="Tarazona N.A."/>
            <person name="Sproer C."/>
            <person name="Overmann J."/>
            <person name="Jimenez D.J."/>
        </authorList>
    </citation>
    <scope>NUCLEOTIDE SEQUENCE</scope>
    <source>
        <strain evidence="4">MAG5</strain>
    </source>
</reference>
<sequence length="1845" mass="204543">MYAVKHRKGIAILLLVALIFSMAPVGMSFASENSKPDLLITELVPDSANVASKDAYEFVEIYNNTDVAIEFKDYELRYRHGTTDTHWNVGAAYNSMTIPAHDAIVIWVLTEDVKNVTLEQFNNNYSTSLADGTNLFKVMTDGGMHNSAARTLAIVDPTVLDGNNKGTVISQASYDNDDQTKPDKGIFYRMPNAGDTAMVMMDNPGTINASPGIISPDQLVRLDEIVTALPIEIQHTPSTYRLITTNDFAIDLAISNAINTVSGKVYYKFDDETAYTEMSMTGTLTQQNATIVSSQLTSHNKLTYYIEVVGDNQAPIVTPVYDITIVDPAATSEEAPIMLVTELLPNSNNVGGSDAYEFIEIYNNTDKDINFKDYKLYYVYTDSGRVADVVWPTNQEDITIKAMDTMVFWNINSANGSLTVADFNKEFKTSLVENENIVKLYNDGLANSSRRGIAIGTNTHQDISVAYYDGSITNVVNKGSHYQYQVGNTEMFEFAVGTIDASPGYVLPNQVPVVPLKTIEDNEVPVFTDLTNVTEVDEITDLTIQAEVTDNESVKSVILYYKTDKDAAYSKRYLYDENRTNQFTYTINSTEFIGRNNVMYYFEYSDGPNSLTSPIYTVNIKNSGTNDSLRLNVKDNQIISGTTTLKAASDTLTPDQLLLAIDGQEVVDTYAALESEAYFVFEATDVNYYFKNGVTMGTEILHTFLDPINTYTTIKVPISAERLALGNNEIAVRAGTKSGPFDDRPEENKDDFKIRNVRLILADGTNIYDPAFNNKDTIIKMGDSAGMHEAIEFKFELTSANLQSLAYDWNTLETEDGAHHVIVVAGNEQLEQTVIVDNTAPTIVPSITNEEVLRSEFTLDAVVTDNYAGVKSVDATLNGDSIELPYQTSTGALASGTYSFAVTAIDTVGNRSVETVTFTIDNDNPYAVEVITPQSGSKNVDLLPTLKVKVTDPQEDEMSVLFKRGFQYDSNRAAGFTAYYGSSTVEPPKQKVPSSETLMDTSALSNISAVDNKYYTTDATETFPYQRFEIELDSSVVATDEVEIKWQGNSLEGRKVSLYAWNPTAGKWNLLDNYVAEVEDFELEAKVLAGDYNDNGVINVMVQDERPVTEDEYDFSFVWMSDTQYYSESYPEIYSNNTQWVVDNQEAMDIRYIIHTGDIVDDADQAYQWEAANKAMETIEKAKIPYGVLAGNHDVDHQTGDYSYYWQHYGEDRFKDTETYGGSYQNNRGHYDLISAGGIDFIIVYMGWNIGDEEIDWVEQVVKDHPDRKAILAFHEYLLVSNNRAPIADEIYERVVVPYPNVIATLSGHYHDAETLVDEIDDNGDGIADRKVYQMLADYQGAEKGGLGYMRLLQFDLDNDQIHVKTYSPYLDDYNYYDPTEYPGKDEFDMDVDLGVMNKRVATDYFEVNIHTKQIIGEVNNITSGSEASVQWDQLTQGTNYEWYVEVTDQFSGKTVSPIWNFTTAGGSTGTNPPTPTPTPSETPETSNNTITVELDDVGSKESDKTSITVNSTNGKTLDVVVTREAIAQLAQNGHDLEIAIGKQKITIPATTWSGLASNETLKVTLASKEQSEVAPNLAKEFQHASHVLDVTIVATSQSNATETRNVDGNISLTFDMTALDADLVGVYQLVNGQPVYVGGKVNGGTIQVDVKQAGQYFVAEYVKSFQDTVDHWAEHSISILAAKHIVNGTSANNYSPASNVIRADFTTALIRSLGIYDPEASNQFADVNVNAYYAGFVNVANELGIVQGSNNAFRPMDKVTREEAIVMLMRAYRHLNPDLTVNVGEQTEFTDMDDVSAWAVKDIREAQALSLIQGKNGHTVDPQGQLTRAELAQMIVNFLAVTSK</sequence>
<dbReference type="InterPro" id="IPR001119">
    <property type="entry name" value="SLH_dom"/>
</dbReference>
<evidence type="ECO:0000259" key="3">
    <source>
        <dbReference type="PROSITE" id="PS51841"/>
    </source>
</evidence>
<evidence type="ECO:0000259" key="2">
    <source>
        <dbReference type="PROSITE" id="PS51272"/>
    </source>
</evidence>
<dbReference type="Pfam" id="PF00395">
    <property type="entry name" value="SLH"/>
    <property type="match status" value="3"/>
</dbReference>
<gene>
    <name evidence="4" type="ORF">NAG76_10285</name>
</gene>
<dbReference type="PROSITE" id="PS51841">
    <property type="entry name" value="LTD"/>
    <property type="match status" value="2"/>
</dbReference>
<feature type="domain" description="SLH" evidence="2">
    <location>
        <begin position="1721"/>
        <end position="1783"/>
    </location>
</feature>
<protein>
    <submittedName>
        <fullName evidence="4">S-layer homology domain-containing protein</fullName>
    </submittedName>
</protein>
<dbReference type="Pfam" id="PF00149">
    <property type="entry name" value="Metallophos"/>
    <property type="match status" value="1"/>
</dbReference>
<dbReference type="PROSITE" id="PS51272">
    <property type="entry name" value="SLH"/>
    <property type="match status" value="3"/>
</dbReference>
<dbReference type="Pfam" id="PF00932">
    <property type="entry name" value="LTD"/>
    <property type="match status" value="1"/>
</dbReference>
<evidence type="ECO:0000313" key="4">
    <source>
        <dbReference type="EMBL" id="URN96577.1"/>
    </source>
</evidence>
<dbReference type="PANTHER" id="PTHR43143">
    <property type="entry name" value="METALLOPHOSPHOESTERASE, CALCINEURIN SUPERFAMILY"/>
    <property type="match status" value="1"/>
</dbReference>
<dbReference type="InterPro" id="IPR029052">
    <property type="entry name" value="Metallo-depent_PP-like"/>
</dbReference>
<dbReference type="Proteomes" id="UP001056756">
    <property type="component" value="Chromosome"/>
</dbReference>
<name>A0A9J6ZLL3_9BACL</name>
<dbReference type="InterPro" id="IPR004843">
    <property type="entry name" value="Calcineurin-like_PHP"/>
</dbReference>
<feature type="domain" description="SLH" evidence="2">
    <location>
        <begin position="1787"/>
        <end position="1845"/>
    </location>
</feature>
<accession>A0A9J6ZLL3</accession>